<proteinExistence type="predicted"/>
<organism evidence="2 3">
    <name type="scientific">Hyaloscypha hepaticicola</name>
    <dbReference type="NCBI Taxonomy" id="2082293"/>
    <lineage>
        <taxon>Eukaryota</taxon>
        <taxon>Fungi</taxon>
        <taxon>Dikarya</taxon>
        <taxon>Ascomycota</taxon>
        <taxon>Pezizomycotina</taxon>
        <taxon>Leotiomycetes</taxon>
        <taxon>Helotiales</taxon>
        <taxon>Hyaloscyphaceae</taxon>
        <taxon>Hyaloscypha</taxon>
    </lineage>
</organism>
<evidence type="ECO:0000256" key="1">
    <source>
        <dbReference type="SAM" id="MobiDB-lite"/>
    </source>
</evidence>
<sequence length="161" mass="16386">AVNAPRVPRTRLATSAANPVTFPVIAPTQLARVLAVAAVDSLLVAVVETKSATSAQRSDTSLVTALRLVDTEAKVVDLAATKADMAVADTVADVKVVKLATPAAVTVTCLVTAPKDRSATTAVKSVISPETAPPRPAASVLATSASNPATSRHNARTKPFP</sequence>
<reference evidence="2 3" key="1">
    <citation type="submission" date="2016-05" db="EMBL/GenBank/DDBJ databases">
        <title>A degradative enzymes factory behind the ericoid mycorrhizal symbiosis.</title>
        <authorList>
            <consortium name="DOE Joint Genome Institute"/>
            <person name="Martino E."/>
            <person name="Morin E."/>
            <person name="Grelet G."/>
            <person name="Kuo A."/>
            <person name="Kohler A."/>
            <person name="Daghino S."/>
            <person name="Barry K."/>
            <person name="Choi C."/>
            <person name="Cichocki N."/>
            <person name="Clum A."/>
            <person name="Copeland A."/>
            <person name="Hainaut M."/>
            <person name="Haridas S."/>
            <person name="Labutti K."/>
            <person name="Lindquist E."/>
            <person name="Lipzen A."/>
            <person name="Khouja H.-R."/>
            <person name="Murat C."/>
            <person name="Ohm R."/>
            <person name="Olson A."/>
            <person name="Spatafora J."/>
            <person name="Veneault-Fourrey C."/>
            <person name="Henrissat B."/>
            <person name="Grigoriev I."/>
            <person name="Martin F."/>
            <person name="Perotto S."/>
        </authorList>
    </citation>
    <scope>NUCLEOTIDE SEQUENCE [LARGE SCALE GENOMIC DNA]</scope>
    <source>
        <strain evidence="2 3">UAMH 7357</strain>
    </source>
</reference>
<dbReference type="EMBL" id="KZ613470">
    <property type="protein sequence ID" value="PMD25600.1"/>
    <property type="molecule type" value="Genomic_DNA"/>
</dbReference>
<dbReference type="OrthoDB" id="10370866at2759"/>
<evidence type="ECO:0000313" key="3">
    <source>
        <dbReference type="Proteomes" id="UP000235672"/>
    </source>
</evidence>
<feature type="region of interest" description="Disordered" evidence="1">
    <location>
        <begin position="122"/>
        <end position="161"/>
    </location>
</feature>
<dbReference type="STRING" id="1745343.A0A2J6QH64"/>
<protein>
    <submittedName>
        <fullName evidence="2">Uncharacterized protein</fullName>
    </submittedName>
</protein>
<feature type="compositionally biased region" description="Polar residues" evidence="1">
    <location>
        <begin position="141"/>
        <end position="152"/>
    </location>
</feature>
<gene>
    <name evidence="2" type="ORF">NA56DRAFT_738273</name>
</gene>
<dbReference type="AlphaFoldDB" id="A0A2J6QH64"/>
<evidence type="ECO:0000313" key="2">
    <source>
        <dbReference type="EMBL" id="PMD25600.1"/>
    </source>
</evidence>
<dbReference type="Proteomes" id="UP000235672">
    <property type="component" value="Unassembled WGS sequence"/>
</dbReference>
<name>A0A2J6QH64_9HELO</name>
<feature type="non-terminal residue" evidence="2">
    <location>
        <position position="1"/>
    </location>
</feature>
<accession>A0A2J6QH64</accession>
<keyword evidence="3" id="KW-1185">Reference proteome</keyword>